<organism evidence="1 2">
    <name type="scientific">Cymbomonas tetramitiformis</name>
    <dbReference type="NCBI Taxonomy" id="36881"/>
    <lineage>
        <taxon>Eukaryota</taxon>
        <taxon>Viridiplantae</taxon>
        <taxon>Chlorophyta</taxon>
        <taxon>Pyramimonadophyceae</taxon>
        <taxon>Pyramimonadales</taxon>
        <taxon>Pyramimonadaceae</taxon>
        <taxon>Cymbomonas</taxon>
    </lineage>
</organism>
<comment type="caution">
    <text evidence="1">The sequence shown here is derived from an EMBL/GenBank/DDBJ whole genome shotgun (WGS) entry which is preliminary data.</text>
</comment>
<dbReference type="AlphaFoldDB" id="A0AAE0F959"/>
<keyword evidence="2" id="KW-1185">Reference proteome</keyword>
<evidence type="ECO:0000313" key="2">
    <source>
        <dbReference type="Proteomes" id="UP001190700"/>
    </source>
</evidence>
<evidence type="ECO:0000313" key="1">
    <source>
        <dbReference type="EMBL" id="KAK3255314.1"/>
    </source>
</evidence>
<reference evidence="1 2" key="1">
    <citation type="journal article" date="2015" name="Genome Biol. Evol.">
        <title>Comparative Genomics of a Bacterivorous Green Alga Reveals Evolutionary Causalities and Consequences of Phago-Mixotrophic Mode of Nutrition.</title>
        <authorList>
            <person name="Burns J.A."/>
            <person name="Paasch A."/>
            <person name="Narechania A."/>
            <person name="Kim E."/>
        </authorList>
    </citation>
    <scope>NUCLEOTIDE SEQUENCE [LARGE SCALE GENOMIC DNA]</scope>
    <source>
        <strain evidence="1 2">PLY_AMNH</strain>
    </source>
</reference>
<name>A0AAE0F959_9CHLO</name>
<gene>
    <name evidence="1" type="ORF">CYMTET_35497</name>
</gene>
<dbReference type="Proteomes" id="UP001190700">
    <property type="component" value="Unassembled WGS sequence"/>
</dbReference>
<dbReference type="EMBL" id="LGRX02022744">
    <property type="protein sequence ID" value="KAK3255314.1"/>
    <property type="molecule type" value="Genomic_DNA"/>
</dbReference>
<feature type="non-terminal residue" evidence="1">
    <location>
        <position position="1"/>
    </location>
</feature>
<proteinExistence type="predicted"/>
<protein>
    <submittedName>
        <fullName evidence="1">Uncharacterized protein</fullName>
    </submittedName>
</protein>
<sequence length="170" mass="18936">RQVHGWYSGSWRDLLGDLRSLHKELSEQIVDLQLLSEPVYQEPELEEIPVWTKPTNLVEIPSFVPPERSQGDRTDLDQDFKSALRPKPKLPGRALPQHPFPFPLPGAPPVLSLRLPLPETFVNSFAALSCHRCTQATTAYASPLPCGAYLVLTPQSPLTLALPRSIRPAC</sequence>
<accession>A0AAE0F959</accession>